<dbReference type="Proteomes" id="UP000054903">
    <property type="component" value="Unassembled WGS sequence"/>
</dbReference>
<name>A0A158CVK4_9BURK</name>
<protein>
    <submittedName>
        <fullName evidence="2">Uncharacterized protein</fullName>
    </submittedName>
</protein>
<gene>
    <name evidence="2" type="ORF">AWB77_04597</name>
</gene>
<proteinExistence type="predicted"/>
<keyword evidence="3" id="KW-1185">Reference proteome</keyword>
<reference evidence="2" key="1">
    <citation type="submission" date="2016-01" db="EMBL/GenBank/DDBJ databases">
        <authorList>
            <person name="Peeters C."/>
        </authorList>
    </citation>
    <scope>NUCLEOTIDE SEQUENCE</scope>
    <source>
        <strain evidence="2">LMG 29320</strain>
    </source>
</reference>
<evidence type="ECO:0000313" key="3">
    <source>
        <dbReference type="Proteomes" id="UP000054903"/>
    </source>
</evidence>
<evidence type="ECO:0000313" key="2">
    <source>
        <dbReference type="EMBL" id="SAK86364.1"/>
    </source>
</evidence>
<sequence length="61" mass="6154">MSSLDDPTEFPETAAVFGPTPSDNRSDAALAKSAAMGLGIVTTVGADNLGLTKRSAARSTN</sequence>
<dbReference type="EMBL" id="FCNX02000012">
    <property type="protein sequence ID" value="SAK86364.1"/>
    <property type="molecule type" value="Genomic_DNA"/>
</dbReference>
<dbReference type="AlphaFoldDB" id="A0A158CVK4"/>
<accession>A0A158CVK4</accession>
<comment type="caution">
    <text evidence="2">The sequence shown here is derived from an EMBL/GenBank/DDBJ whole genome shotgun (WGS) entry which is preliminary data.</text>
</comment>
<evidence type="ECO:0000256" key="1">
    <source>
        <dbReference type="SAM" id="MobiDB-lite"/>
    </source>
</evidence>
<feature type="region of interest" description="Disordered" evidence="1">
    <location>
        <begin position="1"/>
        <end position="26"/>
    </location>
</feature>
<organism evidence="2 3">
    <name type="scientific">Caballeronia fortuita</name>
    <dbReference type="NCBI Taxonomy" id="1777138"/>
    <lineage>
        <taxon>Bacteria</taxon>
        <taxon>Pseudomonadati</taxon>
        <taxon>Pseudomonadota</taxon>
        <taxon>Betaproteobacteria</taxon>
        <taxon>Burkholderiales</taxon>
        <taxon>Burkholderiaceae</taxon>
        <taxon>Caballeronia</taxon>
    </lineage>
</organism>